<evidence type="ECO:0000256" key="1">
    <source>
        <dbReference type="SAM" id="Coils"/>
    </source>
</evidence>
<evidence type="ECO:0000313" key="2">
    <source>
        <dbReference type="EMBL" id="QZE57080.1"/>
    </source>
</evidence>
<accession>A0AAE7XKG3</accession>
<keyword evidence="1" id="KW-0175">Coiled coil</keyword>
<dbReference type="InterPro" id="IPR027417">
    <property type="entry name" value="P-loop_NTPase"/>
</dbReference>
<proteinExistence type="predicted"/>
<reference evidence="2 3" key="1">
    <citation type="submission" date="2021-06" db="EMBL/GenBank/DDBJ databases">
        <title>Complete genome sequence of Erwinia phage pEa_SNUABM_32.</title>
        <authorList>
            <person name="Kim S.G."/>
            <person name="Park S.C."/>
        </authorList>
    </citation>
    <scope>NUCLEOTIDE SEQUENCE [LARGE SCALE GENOMIC DNA]</scope>
</reference>
<dbReference type="Gene3D" id="3.40.50.300">
    <property type="entry name" value="P-loop containing nucleotide triphosphate hydrolases"/>
    <property type="match status" value="2"/>
</dbReference>
<dbReference type="Proteomes" id="UP000827788">
    <property type="component" value="Segment"/>
</dbReference>
<feature type="coiled-coil region" evidence="1">
    <location>
        <begin position="266"/>
        <end position="376"/>
    </location>
</feature>
<sequence>MGKAKQKQKHHHGIGLKEIHLRDVGVYEELDIATLDSEGFATICGKNLDSPNVKDNTNGVGKSLLFGAIPTLLYEADPLAMKKKDKGNMLGKDSSIELAWQSPLGGEVRIIQTKTKYQVFYNGENQKVDRQDVARSWVTKHWPLTRDEFYSYAYIQSQIQHPFQRATPAERLTYLTSLFNLDIFDNIRQALKKKLDLAKDAETESKGLADMLDVTQRKQNALSIHAEEKNTLKAIIKHSDKMKARRNELSEQLIELGTQRSTAKKYEKLKHQLDTLGIETDDLKGELNNLRGLLQEHDRYDAFVEALDEYQSELSEVKKKIKALGDVADLDNKKLRKEHGRLVKEEESLEALLEKVDEQQEEYDDWREAVDKLSKKLSKLKAPKRTQEEAQDSRAEAKAIVQAYRAFEEHDHDGNSCPTCGQGVNLKAMARAATKAQAIIDECIEAIEYHKLNAELTELQDNKVKKPKHKRKDLERKLKAVGAALDDIEEQFETAKKYEKLVARRDALKKPKAVKQPKKARKTIKNRIKDLEILKDIRAALKAVGEPEDPFYILDGRYKKVSAEVEKLITDIEKKERKAQNIQMRIQEHEHYEETLKELRGKLADLQPLIDKRKVFEVLYKAYSNNALKLKAVEGRIKQIEAKLNEYSSLVFPEPMRFDLFTTKQGVGATVTRVSSKKTTDIAIMSGAETNCFRLLFAVAIMPFIPANRRTNFIILDEPDNSCSPAVSEHIINNFLPILKQIIPNIYWITPNDVEHFSNNQWTVTKKQGRSALTRKVM</sequence>
<gene>
    <name evidence="2" type="ORF">pEaSNUABM32_00207</name>
</gene>
<feature type="coiled-coil region" evidence="1">
    <location>
        <begin position="558"/>
        <end position="592"/>
    </location>
</feature>
<dbReference type="PANTHER" id="PTHR32114:SF2">
    <property type="entry name" value="ABC TRANSPORTER ABCH.3"/>
    <property type="match status" value="1"/>
</dbReference>
<protein>
    <submittedName>
        <fullName evidence="2">Uncharacterized protein</fullName>
    </submittedName>
</protein>
<organism evidence="2 3">
    <name type="scientific">Erwinia phage pEa_SNUABM_32</name>
    <dbReference type="NCBI Taxonomy" id="2869555"/>
    <lineage>
        <taxon>Viruses</taxon>
        <taxon>Duplodnaviria</taxon>
        <taxon>Heunggongvirae</taxon>
        <taxon>Uroviricota</taxon>
        <taxon>Caudoviricetes</taxon>
        <taxon>Alexandravirus</taxon>
        <taxon>Alexandravirus SNUABM32</taxon>
    </lineage>
</organism>
<dbReference type="SUPFAM" id="SSF52540">
    <property type="entry name" value="P-loop containing nucleoside triphosphate hydrolases"/>
    <property type="match status" value="1"/>
</dbReference>
<evidence type="ECO:0000313" key="3">
    <source>
        <dbReference type="Proteomes" id="UP000827788"/>
    </source>
</evidence>
<dbReference type="EMBL" id="MZ443774">
    <property type="protein sequence ID" value="QZE57080.1"/>
    <property type="molecule type" value="Genomic_DNA"/>
</dbReference>
<keyword evidence="3" id="KW-1185">Reference proteome</keyword>
<dbReference type="PANTHER" id="PTHR32114">
    <property type="entry name" value="ABC TRANSPORTER ABCH.3"/>
    <property type="match status" value="1"/>
</dbReference>
<name>A0AAE7XKG3_9CAUD</name>